<dbReference type="InterPro" id="IPR035093">
    <property type="entry name" value="RelE/ParE_toxin_dom_sf"/>
</dbReference>
<dbReference type="Gene3D" id="3.30.2310.20">
    <property type="entry name" value="RelE-like"/>
    <property type="match status" value="1"/>
</dbReference>
<dbReference type="AlphaFoldDB" id="A0A418VDD6"/>
<dbReference type="OrthoDB" id="5457915at2"/>
<name>A0A418VDD6_RHOPL</name>
<evidence type="ECO:0000256" key="3">
    <source>
        <dbReference type="SAM" id="MobiDB-lite"/>
    </source>
</evidence>
<protein>
    <submittedName>
        <fullName evidence="4">Type II toxin-antitoxin system RelE/ParE family toxin</fullName>
    </submittedName>
</protein>
<comment type="caution">
    <text evidence="4">The sequence shown here is derived from an EMBL/GenBank/DDBJ whole genome shotgun (WGS) entry which is preliminary data.</text>
</comment>
<reference evidence="4 5" key="1">
    <citation type="submission" date="2018-09" db="EMBL/GenBank/DDBJ databases">
        <title>Draft genome sequence of Rhodopseudomonas palustris 2.1.18.</title>
        <authorList>
            <person name="Robertson S.L."/>
            <person name="Meyer T.E."/>
            <person name="Kyndt J.A."/>
        </authorList>
    </citation>
    <scope>NUCLEOTIDE SEQUENCE [LARGE SCALE GENOMIC DNA]</scope>
    <source>
        <strain evidence="4 5">2.1.18</strain>
    </source>
</reference>
<dbReference type="Proteomes" id="UP000285523">
    <property type="component" value="Unassembled WGS sequence"/>
</dbReference>
<organism evidence="4 5">
    <name type="scientific">Rhodopseudomonas palustris</name>
    <dbReference type="NCBI Taxonomy" id="1076"/>
    <lineage>
        <taxon>Bacteria</taxon>
        <taxon>Pseudomonadati</taxon>
        <taxon>Pseudomonadota</taxon>
        <taxon>Alphaproteobacteria</taxon>
        <taxon>Hyphomicrobiales</taxon>
        <taxon>Nitrobacteraceae</taxon>
        <taxon>Rhodopseudomonas</taxon>
    </lineage>
</organism>
<dbReference type="InterPro" id="IPR007712">
    <property type="entry name" value="RelE/ParE_toxin"/>
</dbReference>
<evidence type="ECO:0000313" key="5">
    <source>
        <dbReference type="Proteomes" id="UP000285523"/>
    </source>
</evidence>
<comment type="similarity">
    <text evidence="1">Belongs to the RelE toxin family.</text>
</comment>
<accession>A0A418VDD6</accession>
<dbReference type="Pfam" id="PF05016">
    <property type="entry name" value="ParE_toxin"/>
    <property type="match status" value="1"/>
</dbReference>
<dbReference type="InterPro" id="IPR051803">
    <property type="entry name" value="TA_system_RelE-like_toxin"/>
</dbReference>
<gene>
    <name evidence="4" type="ORF">D4Q52_13540</name>
</gene>
<dbReference type="PANTHER" id="PTHR33755">
    <property type="entry name" value="TOXIN PARE1-RELATED"/>
    <property type="match status" value="1"/>
</dbReference>
<feature type="compositionally biased region" description="Basic residues" evidence="3">
    <location>
        <begin position="1"/>
        <end position="10"/>
    </location>
</feature>
<keyword evidence="2" id="KW-1277">Toxin-antitoxin system</keyword>
<evidence type="ECO:0000256" key="1">
    <source>
        <dbReference type="ARBA" id="ARBA00006226"/>
    </source>
</evidence>
<feature type="region of interest" description="Disordered" evidence="3">
    <location>
        <begin position="1"/>
        <end position="24"/>
    </location>
</feature>
<evidence type="ECO:0000256" key="2">
    <source>
        <dbReference type="ARBA" id="ARBA00022649"/>
    </source>
</evidence>
<sequence length="128" mass="14397">MARLWRKKSKRADEPGSPLPKSLRLPKMSQKFKLREEADADLDAIWEYIAVDDVTAANAVLNRITDTLDWLAETPMAGRARPELGAGLRSFAVRGYSIFYTPGGGNSIDVLRIMHGRQNIEPDDFKDH</sequence>
<dbReference type="EMBL" id="QYYD01000012">
    <property type="protein sequence ID" value="RJF74176.1"/>
    <property type="molecule type" value="Genomic_DNA"/>
</dbReference>
<proteinExistence type="inferred from homology"/>
<evidence type="ECO:0000313" key="4">
    <source>
        <dbReference type="EMBL" id="RJF74176.1"/>
    </source>
</evidence>